<keyword evidence="1" id="KW-0472">Membrane</keyword>
<evidence type="ECO:0000256" key="1">
    <source>
        <dbReference type="SAM" id="Phobius"/>
    </source>
</evidence>
<gene>
    <name evidence="2" type="ORF">OHU35_19765</name>
</gene>
<feature type="transmembrane region" description="Helical" evidence="1">
    <location>
        <begin position="12"/>
        <end position="37"/>
    </location>
</feature>
<feature type="transmembrane region" description="Helical" evidence="1">
    <location>
        <begin position="43"/>
        <end position="68"/>
    </location>
</feature>
<accession>A0ABZ1MN41</accession>
<reference evidence="2 3" key="1">
    <citation type="submission" date="2022-10" db="EMBL/GenBank/DDBJ databases">
        <title>The complete genomes of actinobacterial strains from the NBC collection.</title>
        <authorList>
            <person name="Joergensen T.S."/>
            <person name="Alvarez Arevalo M."/>
            <person name="Sterndorff E.B."/>
            <person name="Faurdal D."/>
            <person name="Vuksanovic O."/>
            <person name="Mourched A.-S."/>
            <person name="Charusanti P."/>
            <person name="Shaw S."/>
            <person name="Blin K."/>
            <person name="Weber T."/>
        </authorList>
    </citation>
    <scope>NUCLEOTIDE SEQUENCE [LARGE SCALE GENOMIC DNA]</scope>
    <source>
        <strain evidence="2 3">NBC_00017</strain>
    </source>
</reference>
<keyword evidence="3" id="KW-1185">Reference proteome</keyword>
<dbReference type="EMBL" id="CP108341">
    <property type="protein sequence ID" value="WTW28154.1"/>
    <property type="molecule type" value="Genomic_DNA"/>
</dbReference>
<evidence type="ECO:0000313" key="3">
    <source>
        <dbReference type="Proteomes" id="UP001621512"/>
    </source>
</evidence>
<dbReference type="RefSeq" id="WP_189729511.1">
    <property type="nucleotide sequence ID" value="NZ_BMUK01000017.1"/>
</dbReference>
<evidence type="ECO:0000313" key="2">
    <source>
        <dbReference type="EMBL" id="WTW28154.1"/>
    </source>
</evidence>
<name>A0ABZ1MN41_STREF</name>
<dbReference type="Proteomes" id="UP001621512">
    <property type="component" value="Chromosome"/>
</dbReference>
<organism evidence="2 3">
    <name type="scientific">Streptomyces purpurascens</name>
    <dbReference type="NCBI Taxonomy" id="1924"/>
    <lineage>
        <taxon>Bacteria</taxon>
        <taxon>Bacillati</taxon>
        <taxon>Actinomycetota</taxon>
        <taxon>Actinomycetes</taxon>
        <taxon>Kitasatosporales</taxon>
        <taxon>Streptomycetaceae</taxon>
        <taxon>Streptomyces</taxon>
    </lineage>
</organism>
<keyword evidence="1" id="KW-1133">Transmembrane helix</keyword>
<proteinExistence type="predicted"/>
<protein>
    <submittedName>
        <fullName evidence="2">Uncharacterized protein</fullName>
    </submittedName>
</protein>
<keyword evidence="1" id="KW-0812">Transmembrane</keyword>
<sequence>MSRPQRPEGVSAALAAFVSAVLSVVLTIAGTLVGLSSDASKSAVFLVLTWVLIVTSIATGGVALWLLADSVRKQVRALAHLRELEAYVPQLIRFRRRHDTFVIDSGGDASVHMVCEVESPDAAVVPWLLFTMIAEVPEGRPQWSSIVVRRVCVDGVESDPTVAFVKRHRQILVDSSSINGRAVEVGAVRVPVSLGLGRTRCSFEVELDLIGAFAFIDSEEKCYTDVLHVTDELRVTIKGKDGLRVSCSPYSQYRVQASHLGMEMPDLPESQLQSAYCQSVDGVRWTTGNAKLGYRYAIAVRGQG</sequence>